<accession>A0ABS3RMC3</accession>
<proteinExistence type="predicted"/>
<organism evidence="2 3">
    <name type="scientific">Actinomadura violacea</name>
    <dbReference type="NCBI Taxonomy" id="2819934"/>
    <lineage>
        <taxon>Bacteria</taxon>
        <taxon>Bacillati</taxon>
        <taxon>Actinomycetota</taxon>
        <taxon>Actinomycetes</taxon>
        <taxon>Streptosporangiales</taxon>
        <taxon>Thermomonosporaceae</taxon>
        <taxon>Actinomadura</taxon>
    </lineage>
</organism>
<feature type="compositionally biased region" description="Polar residues" evidence="1">
    <location>
        <begin position="12"/>
        <end position="21"/>
    </location>
</feature>
<comment type="caution">
    <text evidence="2">The sequence shown here is derived from an EMBL/GenBank/DDBJ whole genome shotgun (WGS) entry which is preliminary data.</text>
</comment>
<protein>
    <submittedName>
        <fullName evidence="2">Uncharacterized protein</fullName>
    </submittedName>
</protein>
<evidence type="ECO:0000256" key="1">
    <source>
        <dbReference type="SAM" id="MobiDB-lite"/>
    </source>
</evidence>
<sequence length="48" mass="5117">MTLVALGPRVITRTTPANSRTSGDEHARGPDRPRPDEQERPPALAAPG</sequence>
<reference evidence="2 3" key="1">
    <citation type="submission" date="2021-03" db="EMBL/GenBank/DDBJ databases">
        <title>Actinomadura violae sp. nov., isolated from lichen in Thailand.</title>
        <authorList>
            <person name="Kanchanasin P."/>
            <person name="Saeng-In P."/>
            <person name="Phongsopitanun W."/>
            <person name="Yuki M."/>
            <person name="Kudo T."/>
            <person name="Ohkuma M."/>
            <person name="Tanasupawat S."/>
        </authorList>
    </citation>
    <scope>NUCLEOTIDE SEQUENCE [LARGE SCALE GENOMIC DNA]</scope>
    <source>
        <strain evidence="2 3">LCR2-06</strain>
    </source>
</reference>
<evidence type="ECO:0000313" key="2">
    <source>
        <dbReference type="EMBL" id="MBO2457478.1"/>
    </source>
</evidence>
<keyword evidence="3" id="KW-1185">Reference proteome</keyword>
<dbReference type="Proteomes" id="UP000680206">
    <property type="component" value="Unassembled WGS sequence"/>
</dbReference>
<feature type="region of interest" description="Disordered" evidence="1">
    <location>
        <begin position="1"/>
        <end position="48"/>
    </location>
</feature>
<feature type="compositionally biased region" description="Basic and acidic residues" evidence="1">
    <location>
        <begin position="22"/>
        <end position="40"/>
    </location>
</feature>
<dbReference type="EMBL" id="JAGEPF010000005">
    <property type="protein sequence ID" value="MBO2457478.1"/>
    <property type="molecule type" value="Genomic_DNA"/>
</dbReference>
<name>A0ABS3RMC3_9ACTN</name>
<gene>
    <name evidence="2" type="ORF">J4709_07820</name>
</gene>
<dbReference type="RefSeq" id="WP_208238596.1">
    <property type="nucleotide sequence ID" value="NZ_JAGEPF010000005.1"/>
</dbReference>
<evidence type="ECO:0000313" key="3">
    <source>
        <dbReference type="Proteomes" id="UP000680206"/>
    </source>
</evidence>